<evidence type="ECO:0000313" key="12">
    <source>
        <dbReference type="Proteomes" id="UP000242877"/>
    </source>
</evidence>
<gene>
    <name evidence="11" type="ORF">AAP_04686</name>
</gene>
<dbReference type="Pfam" id="PF10377">
    <property type="entry name" value="ATG11"/>
    <property type="match status" value="1"/>
</dbReference>
<keyword evidence="12" id="KW-1185">Reference proteome</keyword>
<feature type="compositionally biased region" description="Polar residues" evidence="8">
    <location>
        <begin position="1114"/>
        <end position="1137"/>
    </location>
</feature>
<dbReference type="GO" id="GO:0060090">
    <property type="term" value="F:molecular adaptor activity"/>
    <property type="evidence" value="ECO:0007669"/>
    <property type="project" value="TreeGrafter"/>
</dbReference>
<dbReference type="GO" id="GO:0000045">
    <property type="term" value="P:autophagosome assembly"/>
    <property type="evidence" value="ECO:0007669"/>
    <property type="project" value="UniProtKB-UniRule"/>
</dbReference>
<keyword evidence="4 7" id="KW-0653">Protein transport</keyword>
<evidence type="ECO:0000256" key="2">
    <source>
        <dbReference type="ARBA" id="ARBA00013804"/>
    </source>
</evidence>
<proteinExistence type="inferred from homology"/>
<dbReference type="GO" id="GO:0034045">
    <property type="term" value="C:phagophore assembly site membrane"/>
    <property type="evidence" value="ECO:0007669"/>
    <property type="project" value="UniProtKB-SubCell"/>
</dbReference>
<comment type="caution">
    <text evidence="11">The sequence shown here is derived from an EMBL/GenBank/DDBJ whole genome shotgun (WGS) entry which is preliminary data.</text>
</comment>
<keyword evidence="7" id="KW-0926">Vacuole</keyword>
<feature type="domain" description="Autophagy-related protein 11 C-terminal" evidence="10">
    <location>
        <begin position="949"/>
        <end position="1105"/>
    </location>
</feature>
<evidence type="ECO:0000256" key="6">
    <source>
        <dbReference type="ARBA" id="ARBA00023054"/>
    </source>
</evidence>
<dbReference type="VEuPathDB" id="FungiDB:AAP_04686"/>
<feature type="compositionally biased region" description="Polar residues" evidence="8">
    <location>
        <begin position="498"/>
        <end position="510"/>
    </location>
</feature>
<feature type="region of interest" description="Disordered" evidence="8">
    <location>
        <begin position="1112"/>
        <end position="1188"/>
    </location>
</feature>
<keyword evidence="6" id="KW-0175">Coiled coil</keyword>
<dbReference type="OrthoDB" id="4205878at2759"/>
<evidence type="ECO:0000259" key="10">
    <source>
        <dbReference type="Pfam" id="PF10377"/>
    </source>
</evidence>
<evidence type="ECO:0000256" key="7">
    <source>
        <dbReference type="RuleBase" id="RU367075"/>
    </source>
</evidence>
<feature type="region of interest" description="Disordered" evidence="8">
    <location>
        <begin position="496"/>
        <end position="531"/>
    </location>
</feature>
<feature type="compositionally biased region" description="Basic and acidic residues" evidence="8">
    <location>
        <begin position="1143"/>
        <end position="1156"/>
    </location>
</feature>
<evidence type="ECO:0000256" key="4">
    <source>
        <dbReference type="ARBA" id="ARBA00022927"/>
    </source>
</evidence>
<dbReference type="GO" id="GO:1990316">
    <property type="term" value="C:Atg1/ULK1 kinase complex"/>
    <property type="evidence" value="ECO:0007669"/>
    <property type="project" value="TreeGrafter"/>
</dbReference>
<feature type="domain" description="Autophagy protein ATG17-like" evidence="9">
    <location>
        <begin position="96"/>
        <end position="439"/>
    </location>
</feature>
<evidence type="ECO:0000256" key="3">
    <source>
        <dbReference type="ARBA" id="ARBA00022448"/>
    </source>
</evidence>
<feature type="region of interest" description="Disordered" evidence="8">
    <location>
        <begin position="615"/>
        <end position="634"/>
    </location>
</feature>
<comment type="function">
    <text evidence="7">Involved in cytoplasm to vacuole transport (Cvt), pexophagy, mitophagy and nucleophagy. Recruits mitochondria for their selective degradation via autophagy (mitophagy) during starvation. Works as scaffold proteins that recruit ATG proteins to the pre-autophagosome (PAS), the site of vesicle/autophagosome formation. Required for the Cvt vesicles completion.</text>
</comment>
<evidence type="ECO:0000259" key="9">
    <source>
        <dbReference type="Pfam" id="PF04108"/>
    </source>
</evidence>
<dbReference type="GO" id="GO:0000422">
    <property type="term" value="P:autophagy of mitochondrion"/>
    <property type="evidence" value="ECO:0007669"/>
    <property type="project" value="TreeGrafter"/>
</dbReference>
<dbReference type="GO" id="GO:0061709">
    <property type="term" value="P:reticulophagy"/>
    <property type="evidence" value="ECO:0007669"/>
    <property type="project" value="TreeGrafter"/>
</dbReference>
<reference evidence="11 12" key="1">
    <citation type="journal article" date="2016" name="Genome Biol. Evol.">
        <title>Divergent and convergent evolution of fungal pathogenicity.</title>
        <authorList>
            <person name="Shang Y."/>
            <person name="Xiao G."/>
            <person name="Zheng P."/>
            <person name="Cen K."/>
            <person name="Zhan S."/>
            <person name="Wang C."/>
        </authorList>
    </citation>
    <scope>NUCLEOTIDE SEQUENCE [LARGE SCALE GENOMIC DNA]</scope>
    <source>
        <strain evidence="11 12">ARSEF 7405</strain>
    </source>
</reference>
<protein>
    <recommendedName>
        <fullName evidence="2 7">Autophagy-related protein 11</fullName>
    </recommendedName>
</protein>
<organism evidence="11 12">
    <name type="scientific">Ascosphaera apis ARSEF 7405</name>
    <dbReference type="NCBI Taxonomy" id="392613"/>
    <lineage>
        <taxon>Eukaryota</taxon>
        <taxon>Fungi</taxon>
        <taxon>Dikarya</taxon>
        <taxon>Ascomycota</taxon>
        <taxon>Pezizomycotina</taxon>
        <taxon>Eurotiomycetes</taxon>
        <taxon>Eurotiomycetidae</taxon>
        <taxon>Onygenales</taxon>
        <taxon>Ascosphaeraceae</taxon>
        <taxon>Ascosphaera</taxon>
    </lineage>
</organism>
<comment type="subunit">
    <text evidence="7">Homodimer.</text>
</comment>
<dbReference type="PANTHER" id="PTHR13222:SF1">
    <property type="entry name" value="RB1-INDUCIBLE COILED-COIL PROTEIN 1"/>
    <property type="match status" value="1"/>
</dbReference>
<dbReference type="GO" id="GO:0019901">
    <property type="term" value="F:protein kinase binding"/>
    <property type="evidence" value="ECO:0007669"/>
    <property type="project" value="TreeGrafter"/>
</dbReference>
<keyword evidence="5 7" id="KW-0072">Autophagy</keyword>
<comment type="subcellular location">
    <subcellularLocation>
        <location evidence="7">Preautophagosomal structure membrane</location>
        <topology evidence="7">Peripheral membrane protein</topology>
    </subcellularLocation>
    <subcellularLocation>
        <location evidence="7">Vacuole membrane</location>
        <topology evidence="7">Peripheral membrane protein</topology>
    </subcellularLocation>
    <text evidence="7">During pexophagy, accumulates in the vacuolar membrane region, where the peroxisomes contact the vacuole.</text>
</comment>
<dbReference type="GO" id="GO:0005774">
    <property type="term" value="C:vacuolar membrane"/>
    <property type="evidence" value="ECO:0007669"/>
    <property type="project" value="UniProtKB-SubCell"/>
</dbReference>
<dbReference type="InterPro" id="IPR040040">
    <property type="entry name" value="ATG11"/>
</dbReference>
<name>A0A167WIK6_9EURO</name>
<keyword evidence="3 7" id="KW-0813">Transport</keyword>
<evidence type="ECO:0000313" key="11">
    <source>
        <dbReference type="EMBL" id="KZZ88894.1"/>
    </source>
</evidence>
<dbReference type="EMBL" id="AZGZ01000023">
    <property type="protein sequence ID" value="KZZ88894.1"/>
    <property type="molecule type" value="Genomic_DNA"/>
</dbReference>
<dbReference type="Pfam" id="PF04108">
    <property type="entry name" value="ATG17_like"/>
    <property type="match status" value="1"/>
</dbReference>
<accession>A0A167WIK6</accession>
<dbReference type="InterPro" id="IPR045326">
    <property type="entry name" value="ATG17-like_dom"/>
</dbReference>
<dbReference type="Proteomes" id="UP000242877">
    <property type="component" value="Unassembled WGS sequence"/>
</dbReference>
<keyword evidence="7" id="KW-0472">Membrane</keyword>
<dbReference type="GO" id="GO:0034727">
    <property type="term" value="P:piecemeal microautophagy of the nucleus"/>
    <property type="evidence" value="ECO:0007669"/>
    <property type="project" value="TreeGrafter"/>
</dbReference>
<comment type="similarity">
    <text evidence="1 7">Belongs to the ATG11 family.</text>
</comment>
<feature type="compositionally biased region" description="Polar residues" evidence="8">
    <location>
        <begin position="1171"/>
        <end position="1180"/>
    </location>
</feature>
<dbReference type="GO" id="GO:1903599">
    <property type="term" value="P:positive regulation of autophagy of mitochondrion"/>
    <property type="evidence" value="ECO:0007669"/>
    <property type="project" value="UniProtKB-UniRule"/>
</dbReference>
<dbReference type="GO" id="GO:0015031">
    <property type="term" value="P:protein transport"/>
    <property type="evidence" value="ECO:0007669"/>
    <property type="project" value="UniProtKB-KW"/>
</dbReference>
<evidence type="ECO:0000256" key="5">
    <source>
        <dbReference type="ARBA" id="ARBA00023006"/>
    </source>
</evidence>
<dbReference type="AlphaFoldDB" id="A0A167WIK6"/>
<sequence length="1188" mass="134279">MSLQIYVAHTGERHLPDAVSFASPDALRAYIARTASIPVERQILMTAKGKNVKTQTLATENEIFVYDRRFLSDKHINDFPPVQPLEPWHVENPPDTLRSQNDLEAWKALFMARRSWSIDIAHRCIPMHKAISELSSQIKIIDRGVHVAFENLKIHLGIIEDRVRETQAWASDVIREQQSTIADWAKTLNQLKRIPAPKDLGFIRQQGRNDERTGCLVDYLDVNRIREAGSHLPAICDKFQRDVAQIEQVLEEVIKGADNLVWSTQSPPLPEADEVYNEVETISKKIDSDYAYILHLPNTPRAISNVSKIAFDHTSNLLPSLMMRSRELYEVHKEITQRRNAVLRTALMNMQTISQVQSRLAIVQTKLNTLDVAGDIFDTVYEVFELPTLYGAVLIEAVRRQEWKEQMDKEAADLSDGLSQLRDEERKRRHEWVSSMGALISLSGDDKLEFTFAVQDGGDWPSVSRDDVDLYIRELKLYKGLEASIEKVSQLYRELDTPLTNEKPTQTPKSNDNRADRGELPKESDSVQALRLEKTALEDKLRGSESRIRRLEDLLHRQSERSRPSSAQIESFVFPSQPHPKQSQTASLQRPSLDQISESTVLAQRVVTLEAELSTEKERSAQLQKTLQERSEQDATEISALKLMVENLKSDLANEKSSVAELQAAAAAERQANAERIQDADSIKKDLMGNIQAQQREFEHERKQLEEEIKTLTMKLEEAEDHLDARDTEKLEFEISIGLLKEQLAAVQSAHEKVMASAKIQGDDVEGLIKEKDATLQTLIECLRGWYTMLAPDMEPLNEDNIDESFSAAVEYAVSQRKGILGDTADFRHKAWEVSHRLYTIIEHLNQMIDQLGFVVVRETDGGPTFIQRQKHKETEDHGSVIEPEVKEQPDSTMQPKGKELSENIVVPAISNRELVEWATTPDGQYGDELYRTFLAAIDDFPISSFTSVITKRMRDIVGAGRKWRKNARNYREQYHRAQNDSHNKIAYREFKTGDLALFLPTRNEPLKSWAAFNLNAPHRFLRSPDPRQLATRDWLVARITMLEEHVVGPSNARLKDDASSLAGQASDRHSIISVGGCSTASETQDDSNPFNFPPGQKWYYLDAVEERPGQFISGASTTPASGKSTNAMATTGARGNSHQRKIHPDSKADTQKGDGEGTATKSLPLYAKNGGQQEPSPASQEGMLKEN</sequence>
<evidence type="ECO:0000256" key="1">
    <source>
        <dbReference type="ARBA" id="ARBA00009729"/>
    </source>
</evidence>
<dbReference type="PANTHER" id="PTHR13222">
    <property type="entry name" value="RB1-INDUCIBLE COILED-COIL"/>
    <property type="match status" value="1"/>
</dbReference>
<evidence type="ECO:0000256" key="8">
    <source>
        <dbReference type="SAM" id="MobiDB-lite"/>
    </source>
</evidence>
<dbReference type="GO" id="GO:0034517">
    <property type="term" value="P:ribophagy"/>
    <property type="evidence" value="ECO:0007669"/>
    <property type="project" value="TreeGrafter"/>
</dbReference>
<feature type="compositionally biased region" description="Basic and acidic residues" evidence="8">
    <location>
        <begin position="511"/>
        <end position="531"/>
    </location>
</feature>
<dbReference type="InterPro" id="IPR019460">
    <property type="entry name" value="Atg11_C"/>
</dbReference>